<gene>
    <name evidence="1" type="ORF">H8Z77_05890</name>
</gene>
<accession>A0ABR7IQZ7</accession>
<dbReference type="RefSeq" id="WP_069988370.1">
    <property type="nucleotide sequence ID" value="NZ_JACOQK010000001.1"/>
</dbReference>
<comment type="caution">
    <text evidence="1">The sequence shown here is derived from an EMBL/GenBank/DDBJ whole genome shotgun (WGS) entry which is preliminary data.</text>
</comment>
<proteinExistence type="predicted"/>
<reference evidence="1 2" key="1">
    <citation type="submission" date="2020-08" db="EMBL/GenBank/DDBJ databases">
        <title>Genome public.</title>
        <authorList>
            <person name="Liu C."/>
            <person name="Sun Q."/>
        </authorList>
    </citation>
    <scope>NUCLEOTIDE SEQUENCE [LARGE SCALE GENOMIC DNA]</scope>
    <source>
        <strain evidence="1 2">NSJ-27</strain>
    </source>
</reference>
<sequence length="133" mass="14807">MIKLILGKKGSGKTKILLEAVRECVSKTDGDIVFIDNSDQHTFELDHKVRLVNALHYDVTNIQAFKGFIAGILAGNYDITDIYVDAILRIVGRDYDLLGQMLDEIDKICTDVNITFTVSADRAELPESVTKFA</sequence>
<organism evidence="1 2">
    <name type="scientific">Clostridium facile</name>
    <dbReference type="NCBI Taxonomy" id="2763035"/>
    <lineage>
        <taxon>Bacteria</taxon>
        <taxon>Bacillati</taxon>
        <taxon>Bacillota</taxon>
        <taxon>Clostridia</taxon>
        <taxon>Eubacteriales</taxon>
        <taxon>Clostridiaceae</taxon>
        <taxon>Clostridium</taxon>
    </lineage>
</organism>
<keyword evidence="2" id="KW-1185">Reference proteome</keyword>
<evidence type="ECO:0008006" key="3">
    <source>
        <dbReference type="Google" id="ProtNLM"/>
    </source>
</evidence>
<dbReference type="EMBL" id="JACOQK010000001">
    <property type="protein sequence ID" value="MBC5787553.1"/>
    <property type="molecule type" value="Genomic_DNA"/>
</dbReference>
<evidence type="ECO:0000313" key="1">
    <source>
        <dbReference type="EMBL" id="MBC5787553.1"/>
    </source>
</evidence>
<protein>
    <recommendedName>
        <fullName evidence="3">Twitching motility protein PilT</fullName>
    </recommendedName>
</protein>
<evidence type="ECO:0000313" key="2">
    <source>
        <dbReference type="Proteomes" id="UP000649151"/>
    </source>
</evidence>
<dbReference type="SUPFAM" id="SSF52540">
    <property type="entry name" value="P-loop containing nucleoside triphosphate hydrolases"/>
    <property type="match status" value="1"/>
</dbReference>
<dbReference type="InterPro" id="IPR027417">
    <property type="entry name" value="P-loop_NTPase"/>
</dbReference>
<dbReference type="Proteomes" id="UP000649151">
    <property type="component" value="Unassembled WGS sequence"/>
</dbReference>
<name>A0ABR7IQZ7_9CLOT</name>